<organism evidence="16 17">
    <name type="scientific">Helianthus annuus</name>
    <name type="common">Common sunflower</name>
    <dbReference type="NCBI Taxonomy" id="4232"/>
    <lineage>
        <taxon>Eukaryota</taxon>
        <taxon>Viridiplantae</taxon>
        <taxon>Streptophyta</taxon>
        <taxon>Embryophyta</taxon>
        <taxon>Tracheophyta</taxon>
        <taxon>Spermatophyta</taxon>
        <taxon>Magnoliopsida</taxon>
        <taxon>eudicotyledons</taxon>
        <taxon>Gunneridae</taxon>
        <taxon>Pentapetalae</taxon>
        <taxon>asterids</taxon>
        <taxon>campanulids</taxon>
        <taxon>Asterales</taxon>
        <taxon>Asteraceae</taxon>
        <taxon>Asteroideae</taxon>
        <taxon>Heliantheae alliance</taxon>
        <taxon>Heliantheae</taxon>
        <taxon>Helianthus</taxon>
    </lineage>
</organism>
<dbReference type="FunCoup" id="A0A251RS34">
    <property type="interactions" value="283"/>
</dbReference>
<keyword evidence="7 10" id="KW-0804">Transcription</keyword>
<feature type="domain" description="SBP-type" evidence="14">
    <location>
        <begin position="56"/>
        <end position="133"/>
    </location>
</feature>
<evidence type="ECO:0000256" key="10">
    <source>
        <dbReference type="PIRNR" id="PIRNR037575"/>
    </source>
</evidence>
<feature type="compositionally biased region" description="Low complexity" evidence="13">
    <location>
        <begin position="45"/>
        <end position="54"/>
    </location>
</feature>
<dbReference type="InParanoid" id="A0A251RS34"/>
<dbReference type="InterPro" id="IPR036893">
    <property type="entry name" value="SBP_sf"/>
</dbReference>
<dbReference type="PANTHER" id="PTHR31251:SF106">
    <property type="entry name" value="SQUAMOSA PROMOTER-BINDING-LIKE PROTEIN 4"/>
    <property type="match status" value="1"/>
</dbReference>
<dbReference type="PANTHER" id="PTHR31251">
    <property type="entry name" value="SQUAMOSA PROMOTER-BINDING-LIKE PROTEIN 4"/>
    <property type="match status" value="1"/>
</dbReference>
<dbReference type="GO" id="GO:0008270">
    <property type="term" value="F:zinc ion binding"/>
    <property type="evidence" value="ECO:0007669"/>
    <property type="project" value="UniProtKB-KW"/>
</dbReference>
<keyword evidence="17" id="KW-1185">Reference proteome</keyword>
<dbReference type="SMR" id="A0A251RS34"/>
<evidence type="ECO:0000256" key="1">
    <source>
        <dbReference type="ARBA" id="ARBA00004123"/>
    </source>
</evidence>
<keyword evidence="5 10" id="KW-0805">Transcription regulation</keyword>
<comment type="cofactor">
    <cofactor evidence="11">
        <name>Zn(2+)</name>
        <dbReference type="ChEBI" id="CHEBI:29105"/>
    </cofactor>
    <text evidence="11">Binds 2 Zn(2+) ions per subunit.</text>
</comment>
<evidence type="ECO:0000256" key="7">
    <source>
        <dbReference type="ARBA" id="ARBA00023163"/>
    </source>
</evidence>
<dbReference type="InterPro" id="IPR017238">
    <property type="entry name" value="SBP_fam"/>
</dbReference>
<dbReference type="Proteomes" id="UP000215914">
    <property type="component" value="Chromosome 17"/>
</dbReference>
<keyword evidence="6 10" id="KW-0238">DNA-binding</keyword>
<name>A0A251RS34_HELAN</name>
<protein>
    <recommendedName>
        <fullName evidence="10">Squamosa promoter-binding-like protein</fullName>
    </recommendedName>
</protein>
<feature type="binding site" evidence="11">
    <location>
        <position position="103"/>
    </location>
    <ligand>
        <name>Zn(2+)</name>
        <dbReference type="ChEBI" id="CHEBI:29105"/>
        <label>2</label>
    </ligand>
</feature>
<evidence type="ECO:0000313" key="16">
    <source>
        <dbReference type="EMBL" id="OTF87283.1"/>
    </source>
</evidence>
<feature type="binding site" evidence="11">
    <location>
        <position position="84"/>
    </location>
    <ligand>
        <name>Zn(2+)</name>
        <dbReference type="ChEBI" id="CHEBI:29105"/>
        <label>1</label>
    </ligand>
</feature>
<comment type="function">
    <text evidence="9">Probable transcriptional factor. Binds to the promoter of the SQUAMOSA gene.</text>
</comment>
<accession>A0A251RS34</accession>
<dbReference type="OMA" id="ATHIHGM"/>
<evidence type="ECO:0000256" key="12">
    <source>
        <dbReference type="PROSITE-ProRule" id="PRU00470"/>
    </source>
</evidence>
<feature type="region of interest" description="Disordered" evidence="13">
    <location>
        <begin position="1"/>
        <end position="55"/>
    </location>
</feature>
<dbReference type="EMBL" id="CM007906">
    <property type="protein sequence ID" value="OTF87283.1"/>
    <property type="molecule type" value="Genomic_DNA"/>
</dbReference>
<dbReference type="EMBL" id="MNCJ02000332">
    <property type="protein sequence ID" value="KAF5756605.1"/>
    <property type="molecule type" value="Genomic_DNA"/>
</dbReference>
<feature type="binding site" evidence="11">
    <location>
        <position position="107"/>
    </location>
    <ligand>
        <name>Zn(2+)</name>
        <dbReference type="ChEBI" id="CHEBI:29105"/>
        <label>2</label>
    </ligand>
</feature>
<keyword evidence="3 12" id="KW-0863">Zinc-finger</keyword>
<feature type="binding site" evidence="11">
    <location>
        <position position="64"/>
    </location>
    <ligand>
        <name>Zn(2+)</name>
        <dbReference type="ChEBI" id="CHEBI:29105"/>
        <label>1</label>
    </ligand>
</feature>
<evidence type="ECO:0000256" key="4">
    <source>
        <dbReference type="ARBA" id="ARBA00022833"/>
    </source>
</evidence>
<dbReference type="SUPFAM" id="SSF103612">
    <property type="entry name" value="SBT domain"/>
    <property type="match status" value="1"/>
</dbReference>
<keyword evidence="2 11" id="KW-0479">Metal-binding</keyword>
<evidence type="ECO:0000313" key="17">
    <source>
        <dbReference type="Proteomes" id="UP000215914"/>
    </source>
</evidence>
<feature type="binding site" evidence="11">
    <location>
        <position position="119"/>
    </location>
    <ligand>
        <name>Zn(2+)</name>
        <dbReference type="ChEBI" id="CHEBI:29105"/>
        <label>2</label>
    </ligand>
</feature>
<sequence>METTKSGRVVRSMNNNLKNEMMEDGEEDDDETYGESTRKKKVTGKRGSSSGSGSMQAFCQVEGCTSDMINCKTYHRRHKVCEVHSKAPIVFTGGCQQRFCQQCSRFHDVTEFDDAKRSCRMRLAGHNERRRKSSYENFGESS</sequence>
<dbReference type="STRING" id="4232.A0A251RS34"/>
<comment type="subcellular location">
    <subcellularLocation>
        <location evidence="1 10">Nucleus</location>
    </subcellularLocation>
</comment>
<dbReference type="OrthoDB" id="514967at2759"/>
<dbReference type="InterPro" id="IPR004333">
    <property type="entry name" value="SBP_dom"/>
</dbReference>
<evidence type="ECO:0000256" key="5">
    <source>
        <dbReference type="ARBA" id="ARBA00023015"/>
    </source>
</evidence>
<evidence type="ECO:0000256" key="9">
    <source>
        <dbReference type="ARBA" id="ARBA00056472"/>
    </source>
</evidence>
<evidence type="ECO:0000256" key="13">
    <source>
        <dbReference type="SAM" id="MobiDB-lite"/>
    </source>
</evidence>
<feature type="binding site" evidence="11">
    <location>
        <position position="59"/>
    </location>
    <ligand>
        <name>Zn(2+)</name>
        <dbReference type="ChEBI" id="CHEBI:29105"/>
        <label>1</label>
    </ligand>
</feature>
<evidence type="ECO:0000256" key="6">
    <source>
        <dbReference type="ARBA" id="ARBA00023125"/>
    </source>
</evidence>
<gene>
    <name evidence="16" type="primary">SBP1</name>
    <name evidence="16" type="ORF">HannXRQ_Chr17g0560071</name>
    <name evidence="15" type="ORF">HanXRQr2_Chr17g0816731</name>
</gene>
<reference evidence="15 17" key="1">
    <citation type="journal article" date="2017" name="Nature">
        <title>The sunflower genome provides insights into oil metabolism, flowering and Asterid evolution.</title>
        <authorList>
            <person name="Badouin H."/>
            <person name="Gouzy J."/>
            <person name="Grassa C.J."/>
            <person name="Murat F."/>
            <person name="Staton S.E."/>
            <person name="Cottret L."/>
            <person name="Lelandais-Briere C."/>
            <person name="Owens G.L."/>
            <person name="Carrere S."/>
            <person name="Mayjonade B."/>
            <person name="Legrand L."/>
            <person name="Gill N."/>
            <person name="Kane N.C."/>
            <person name="Bowers J.E."/>
            <person name="Hubner S."/>
            <person name="Bellec A."/>
            <person name="Berard A."/>
            <person name="Berges H."/>
            <person name="Blanchet N."/>
            <person name="Boniface M.C."/>
            <person name="Brunel D."/>
            <person name="Catrice O."/>
            <person name="Chaidir N."/>
            <person name="Claudel C."/>
            <person name="Donnadieu C."/>
            <person name="Faraut T."/>
            <person name="Fievet G."/>
            <person name="Helmstetter N."/>
            <person name="King M."/>
            <person name="Knapp S.J."/>
            <person name="Lai Z."/>
            <person name="Le Paslier M.C."/>
            <person name="Lippi Y."/>
            <person name="Lorenzon L."/>
            <person name="Mandel J.R."/>
            <person name="Marage G."/>
            <person name="Marchand G."/>
            <person name="Marquand E."/>
            <person name="Bret-Mestries E."/>
            <person name="Morien E."/>
            <person name="Nambeesan S."/>
            <person name="Nguyen T."/>
            <person name="Pegot-Espagnet P."/>
            <person name="Pouilly N."/>
            <person name="Raftis F."/>
            <person name="Sallet E."/>
            <person name="Schiex T."/>
            <person name="Thomas J."/>
            <person name="Vandecasteele C."/>
            <person name="Vares D."/>
            <person name="Vear F."/>
            <person name="Vautrin S."/>
            <person name="Crespi M."/>
            <person name="Mangin B."/>
            <person name="Burke J.M."/>
            <person name="Salse J."/>
            <person name="Munos S."/>
            <person name="Vincourt P."/>
            <person name="Rieseberg L.H."/>
            <person name="Langlade N.B."/>
        </authorList>
    </citation>
    <scope>NUCLEOTIDE SEQUENCE [LARGE SCALE GENOMIC DNA]</scope>
    <source>
        <strain evidence="17">cv. SF193</strain>
        <tissue evidence="15">Leaves</tissue>
    </source>
</reference>
<dbReference type="Pfam" id="PF03110">
    <property type="entry name" value="SBP"/>
    <property type="match status" value="1"/>
</dbReference>
<evidence type="ECO:0000313" key="15">
    <source>
        <dbReference type="EMBL" id="KAF5756605.1"/>
    </source>
</evidence>
<evidence type="ECO:0000256" key="11">
    <source>
        <dbReference type="PIRSR" id="PIRSR037575-1"/>
    </source>
</evidence>
<evidence type="ECO:0000256" key="2">
    <source>
        <dbReference type="ARBA" id="ARBA00022723"/>
    </source>
</evidence>
<reference evidence="15" key="3">
    <citation type="submission" date="2020-06" db="EMBL/GenBank/DDBJ databases">
        <title>Helianthus annuus Genome sequencing and assembly Release 2.</title>
        <authorList>
            <person name="Gouzy J."/>
            <person name="Langlade N."/>
            <person name="Munos S."/>
        </authorList>
    </citation>
    <scope>NUCLEOTIDE SEQUENCE</scope>
    <source>
        <tissue evidence="15">Leaves</tissue>
    </source>
</reference>
<feature type="compositionally biased region" description="Acidic residues" evidence="13">
    <location>
        <begin position="22"/>
        <end position="33"/>
    </location>
</feature>
<evidence type="ECO:0000256" key="3">
    <source>
        <dbReference type="ARBA" id="ARBA00022771"/>
    </source>
</evidence>
<feature type="binding site" evidence="11">
    <location>
        <position position="81"/>
    </location>
    <ligand>
        <name>Zn(2+)</name>
        <dbReference type="ChEBI" id="CHEBI:29105"/>
        <label>1</label>
    </ligand>
</feature>
<dbReference type="InterPro" id="IPR044817">
    <property type="entry name" value="SBP-like"/>
</dbReference>
<reference evidence="16" key="2">
    <citation type="submission" date="2017-02" db="EMBL/GenBank/DDBJ databases">
        <title>Sunflower complete genome.</title>
        <authorList>
            <person name="Langlade N."/>
            <person name="Munos S."/>
        </authorList>
    </citation>
    <scope>NUCLEOTIDE SEQUENCE [LARGE SCALE GENOMIC DNA]</scope>
    <source>
        <tissue evidence="16">Leaves</tissue>
    </source>
</reference>
<feature type="binding site" evidence="11">
    <location>
        <position position="100"/>
    </location>
    <ligand>
        <name>Zn(2+)</name>
        <dbReference type="ChEBI" id="CHEBI:29105"/>
        <label>2</label>
    </ligand>
</feature>
<dbReference type="Gramene" id="mRNA:HanXRQr2_Chr17g0816731">
    <property type="protein sequence ID" value="mRNA:HanXRQr2_Chr17g0816731"/>
    <property type="gene ID" value="HanXRQr2_Chr17g0816731"/>
</dbReference>
<keyword evidence="4 11" id="KW-0862">Zinc</keyword>
<keyword evidence="8 10" id="KW-0539">Nucleus</keyword>
<feature type="compositionally biased region" description="Polar residues" evidence="13">
    <location>
        <begin position="1"/>
        <end position="18"/>
    </location>
</feature>
<dbReference type="PIRSF" id="PIRSF037575">
    <property type="entry name" value="SBP"/>
    <property type="match status" value="1"/>
</dbReference>
<dbReference type="PROSITE" id="PS51141">
    <property type="entry name" value="ZF_SBP"/>
    <property type="match status" value="1"/>
</dbReference>
<dbReference type="GO" id="GO:0001216">
    <property type="term" value="F:DNA-binding transcription activator activity"/>
    <property type="evidence" value="ECO:0000318"/>
    <property type="project" value="GO_Central"/>
</dbReference>
<dbReference type="Gene3D" id="4.10.1100.10">
    <property type="entry name" value="Transcription factor, SBP-box domain"/>
    <property type="match status" value="1"/>
</dbReference>
<dbReference type="GO" id="GO:0005634">
    <property type="term" value="C:nucleus"/>
    <property type="evidence" value="ECO:0000318"/>
    <property type="project" value="GO_Central"/>
</dbReference>
<evidence type="ECO:0000259" key="14">
    <source>
        <dbReference type="PROSITE" id="PS51141"/>
    </source>
</evidence>
<dbReference type="GO" id="GO:0009908">
    <property type="term" value="P:flower development"/>
    <property type="evidence" value="ECO:0007669"/>
    <property type="project" value="InterPro"/>
</dbReference>
<proteinExistence type="predicted"/>
<dbReference type="AlphaFoldDB" id="A0A251RS34"/>
<dbReference type="GO" id="GO:0000976">
    <property type="term" value="F:transcription cis-regulatory region binding"/>
    <property type="evidence" value="ECO:0000318"/>
    <property type="project" value="GO_Central"/>
</dbReference>
<dbReference type="FunFam" id="4.10.1100.10:FF:000001">
    <property type="entry name" value="Squamosa promoter-binding-like protein 14"/>
    <property type="match status" value="1"/>
</dbReference>
<evidence type="ECO:0000256" key="8">
    <source>
        <dbReference type="ARBA" id="ARBA00023242"/>
    </source>
</evidence>